<name>A0AA38G3P6_TAXCH</name>
<proteinExistence type="predicted"/>
<evidence type="ECO:0000313" key="2">
    <source>
        <dbReference type="Proteomes" id="UP000824469"/>
    </source>
</evidence>
<dbReference type="AlphaFoldDB" id="A0AA38G3P6"/>
<protein>
    <submittedName>
        <fullName evidence="1">Uncharacterized protein</fullName>
    </submittedName>
</protein>
<organism evidence="1 2">
    <name type="scientific">Taxus chinensis</name>
    <name type="common">Chinese yew</name>
    <name type="synonym">Taxus wallichiana var. chinensis</name>
    <dbReference type="NCBI Taxonomy" id="29808"/>
    <lineage>
        <taxon>Eukaryota</taxon>
        <taxon>Viridiplantae</taxon>
        <taxon>Streptophyta</taxon>
        <taxon>Embryophyta</taxon>
        <taxon>Tracheophyta</taxon>
        <taxon>Spermatophyta</taxon>
        <taxon>Pinopsida</taxon>
        <taxon>Pinidae</taxon>
        <taxon>Conifers II</taxon>
        <taxon>Cupressales</taxon>
        <taxon>Taxaceae</taxon>
        <taxon>Taxus</taxon>
    </lineage>
</organism>
<reference evidence="1 2" key="1">
    <citation type="journal article" date="2021" name="Nat. Plants">
        <title>The Taxus genome provides insights into paclitaxel biosynthesis.</title>
        <authorList>
            <person name="Xiong X."/>
            <person name="Gou J."/>
            <person name="Liao Q."/>
            <person name="Li Y."/>
            <person name="Zhou Q."/>
            <person name="Bi G."/>
            <person name="Li C."/>
            <person name="Du R."/>
            <person name="Wang X."/>
            <person name="Sun T."/>
            <person name="Guo L."/>
            <person name="Liang H."/>
            <person name="Lu P."/>
            <person name="Wu Y."/>
            <person name="Zhang Z."/>
            <person name="Ro D.K."/>
            <person name="Shang Y."/>
            <person name="Huang S."/>
            <person name="Yan J."/>
        </authorList>
    </citation>
    <scope>NUCLEOTIDE SEQUENCE [LARGE SCALE GENOMIC DNA]</scope>
    <source>
        <strain evidence="1">Ta-2019</strain>
    </source>
</reference>
<sequence>MEVNEEIAVGIARKLALWHTKTFRPILCHEELEPIMSNLGFVGLPPSMDCWREYRFEGKTTTMSMCGDEPLVRLPYPRIDGLHVSTYKAFCDAVAMYLGSGDIADHFHVRGVPLHPIKDGPLEQYRRLYEDGGQYVYRDGSIDPYPCVSWIRGTALQKALEGNVNVREAAVAHHFNINSSTSFQ</sequence>
<dbReference type="EMBL" id="JAHRHJ020000005">
    <property type="protein sequence ID" value="KAH9315642.1"/>
    <property type="molecule type" value="Genomic_DNA"/>
</dbReference>
<keyword evidence="2" id="KW-1185">Reference proteome</keyword>
<accession>A0AA38G3P6</accession>
<dbReference type="OMA" id="FHVRLMP"/>
<gene>
    <name evidence="1" type="ORF">KI387_024269</name>
</gene>
<comment type="caution">
    <text evidence="1">The sequence shown here is derived from an EMBL/GenBank/DDBJ whole genome shotgun (WGS) entry which is preliminary data.</text>
</comment>
<feature type="non-terminal residue" evidence="1">
    <location>
        <position position="1"/>
    </location>
</feature>
<evidence type="ECO:0000313" key="1">
    <source>
        <dbReference type="EMBL" id="KAH9315642.1"/>
    </source>
</evidence>
<dbReference type="Proteomes" id="UP000824469">
    <property type="component" value="Unassembled WGS sequence"/>
</dbReference>